<dbReference type="Proteomes" id="UP001204953">
    <property type="component" value="Unassembled WGS sequence"/>
</dbReference>
<feature type="compositionally biased region" description="Polar residues" evidence="1">
    <location>
        <begin position="109"/>
        <end position="129"/>
    </location>
</feature>
<dbReference type="AlphaFoldDB" id="A0AAE3GYQ0"/>
<reference evidence="2" key="1">
    <citation type="submission" date="2022-06" db="EMBL/GenBank/DDBJ databases">
        <title>New cyanobacteria of genus Symplocastrum in benthos of Lake Baikal.</title>
        <authorList>
            <person name="Sorokovikova E."/>
            <person name="Tikhonova I."/>
            <person name="Krasnopeev A."/>
            <person name="Evseev P."/>
            <person name="Gladkikh A."/>
            <person name="Belykh O."/>
        </authorList>
    </citation>
    <scope>NUCLEOTIDE SEQUENCE</scope>
    <source>
        <strain evidence="2">BBK-W-15</strain>
    </source>
</reference>
<accession>A0AAE3GYQ0</accession>
<sequence length="129" mass="14236">VFLVIENGASYELLPQPNNSETPSFVTPLTIADHSVEIQSIVLPKVQVPPATAKFVSAQTFLGYTQAKDGVVSSPNTNSEVEDSKIEELESQLQQIAQEIASLKKQKLRSSPQEIRSEMGQKNNKFQSY</sequence>
<dbReference type="RefSeq" id="WP_254014997.1">
    <property type="nucleotide sequence ID" value="NZ_JAMZMM010000532.1"/>
</dbReference>
<feature type="region of interest" description="Disordered" evidence="1">
    <location>
        <begin position="105"/>
        <end position="129"/>
    </location>
</feature>
<protein>
    <submittedName>
        <fullName evidence="2">Uncharacterized protein</fullName>
    </submittedName>
</protein>
<gene>
    <name evidence="2" type="ORF">NJ959_27965</name>
</gene>
<evidence type="ECO:0000313" key="2">
    <source>
        <dbReference type="EMBL" id="MCP2732273.1"/>
    </source>
</evidence>
<name>A0AAE3GYQ0_9CYAN</name>
<dbReference type="EMBL" id="JAMZMM010000532">
    <property type="protein sequence ID" value="MCP2732273.1"/>
    <property type="molecule type" value="Genomic_DNA"/>
</dbReference>
<evidence type="ECO:0000256" key="1">
    <source>
        <dbReference type="SAM" id="MobiDB-lite"/>
    </source>
</evidence>
<proteinExistence type="predicted"/>
<comment type="caution">
    <text evidence="2">The sequence shown here is derived from an EMBL/GenBank/DDBJ whole genome shotgun (WGS) entry which is preliminary data.</text>
</comment>
<evidence type="ECO:0000313" key="3">
    <source>
        <dbReference type="Proteomes" id="UP001204953"/>
    </source>
</evidence>
<feature type="non-terminal residue" evidence="2">
    <location>
        <position position="1"/>
    </location>
</feature>
<keyword evidence="3" id="KW-1185">Reference proteome</keyword>
<organism evidence="2 3">
    <name type="scientific">Limnofasciculus baicalensis BBK-W-15</name>
    <dbReference type="NCBI Taxonomy" id="2699891"/>
    <lineage>
        <taxon>Bacteria</taxon>
        <taxon>Bacillati</taxon>
        <taxon>Cyanobacteriota</taxon>
        <taxon>Cyanophyceae</taxon>
        <taxon>Coleofasciculales</taxon>
        <taxon>Coleofasciculaceae</taxon>
        <taxon>Limnofasciculus</taxon>
        <taxon>Limnofasciculus baicalensis</taxon>
    </lineage>
</organism>